<dbReference type="STRING" id="1038014.SAMN04487910_4568"/>
<sequence length="155" mass="18169">MCRFLIICSLLISCNIIFSQKEMNINQKNAKQAVLDFFDGFHKGDTSKIRKTIDDNIVMQTIAKTKEGEVKTMKTNMNNFLEVIHNRPEDQKWLEKLLDFKIEADEHIAQIWTPYEFYVNDQFSHCGVNVFQLFNDGTTWRIIAIADTRKRKGCK</sequence>
<name>A0A1H7WXF8_AQUAM</name>
<keyword evidence="2" id="KW-1185">Reference proteome</keyword>
<dbReference type="EMBL" id="FOAB01000012">
    <property type="protein sequence ID" value="SEM26183.1"/>
    <property type="molecule type" value="Genomic_DNA"/>
</dbReference>
<evidence type="ECO:0000313" key="1">
    <source>
        <dbReference type="EMBL" id="SEM26183.1"/>
    </source>
</evidence>
<evidence type="ECO:0008006" key="3">
    <source>
        <dbReference type="Google" id="ProtNLM"/>
    </source>
</evidence>
<dbReference type="InterPro" id="IPR032710">
    <property type="entry name" value="NTF2-like_dom_sf"/>
</dbReference>
<reference evidence="1 2" key="1">
    <citation type="submission" date="2016-10" db="EMBL/GenBank/DDBJ databases">
        <authorList>
            <person name="de Groot N.N."/>
        </authorList>
    </citation>
    <scope>NUCLEOTIDE SEQUENCE [LARGE SCALE GENOMIC DNA]</scope>
    <source>
        <strain evidence="1 2">DSM 25232</strain>
    </source>
</reference>
<dbReference type="SUPFAM" id="SSF54427">
    <property type="entry name" value="NTF2-like"/>
    <property type="match status" value="1"/>
</dbReference>
<dbReference type="Proteomes" id="UP000198521">
    <property type="component" value="Unassembled WGS sequence"/>
</dbReference>
<evidence type="ECO:0000313" key="2">
    <source>
        <dbReference type="Proteomes" id="UP000198521"/>
    </source>
</evidence>
<protein>
    <recommendedName>
        <fullName evidence="3">Lumazine-binding</fullName>
    </recommendedName>
</protein>
<dbReference type="Gene3D" id="3.10.450.50">
    <property type="match status" value="1"/>
</dbReference>
<dbReference type="AlphaFoldDB" id="A0A1H7WXF8"/>
<organism evidence="1 2">
    <name type="scientific">Aquimarina amphilecti</name>
    <dbReference type="NCBI Taxonomy" id="1038014"/>
    <lineage>
        <taxon>Bacteria</taxon>
        <taxon>Pseudomonadati</taxon>
        <taxon>Bacteroidota</taxon>
        <taxon>Flavobacteriia</taxon>
        <taxon>Flavobacteriales</taxon>
        <taxon>Flavobacteriaceae</taxon>
        <taxon>Aquimarina</taxon>
    </lineage>
</organism>
<accession>A0A1H7WXF8</accession>
<gene>
    <name evidence="1" type="ORF">SAMN04487910_4568</name>
</gene>
<proteinExistence type="predicted"/>